<dbReference type="PANTHER" id="PTHR43610:SF1">
    <property type="entry name" value="N-ACETYLTRANSFERASE DOMAIN-CONTAINING PROTEIN"/>
    <property type="match status" value="1"/>
</dbReference>
<dbReference type="InterPro" id="IPR000182">
    <property type="entry name" value="GNAT_dom"/>
</dbReference>
<dbReference type="Proteomes" id="UP000603904">
    <property type="component" value="Unassembled WGS sequence"/>
</dbReference>
<name>A0ABQ4FYZ5_9ACTN</name>
<gene>
    <name evidence="2" type="ORF">Mco01_30300</name>
</gene>
<accession>A0ABQ4FYZ5</accession>
<keyword evidence="3" id="KW-1185">Reference proteome</keyword>
<protein>
    <submittedName>
        <fullName evidence="2">N-acetyltransferase</fullName>
    </submittedName>
</protein>
<dbReference type="Gene3D" id="3.40.630.30">
    <property type="match status" value="1"/>
</dbReference>
<dbReference type="SUPFAM" id="SSF55729">
    <property type="entry name" value="Acyl-CoA N-acyltransferases (Nat)"/>
    <property type="match status" value="1"/>
</dbReference>
<sequence>MRGAADVKRPDVVSIGHAKGPEASRVVARGAGWQTSWVFPRRPFVLSGPRVRLEPLSPDHAEGLWAAADDEVFATLPYDRPPTVQAMGEWIRAALSREAVRLPFAVVAGREVAGTTSYWYPDDVRRQVEIGSTWLGRAWWGAGINREAKRLLLEHAFTELACEKVVFRTAPDNVRSQQALHRLGAVRDGLVRRDWPRGDGTWRDSVYYSILRSEWTAG</sequence>
<dbReference type="PROSITE" id="PS51186">
    <property type="entry name" value="GNAT"/>
    <property type="match status" value="1"/>
</dbReference>
<organism evidence="2 3">
    <name type="scientific">Microbispora corallina</name>
    <dbReference type="NCBI Taxonomy" id="83302"/>
    <lineage>
        <taxon>Bacteria</taxon>
        <taxon>Bacillati</taxon>
        <taxon>Actinomycetota</taxon>
        <taxon>Actinomycetes</taxon>
        <taxon>Streptosporangiales</taxon>
        <taxon>Streptosporangiaceae</taxon>
        <taxon>Microbispora</taxon>
    </lineage>
</organism>
<evidence type="ECO:0000259" key="1">
    <source>
        <dbReference type="PROSITE" id="PS51186"/>
    </source>
</evidence>
<feature type="domain" description="N-acetyltransferase" evidence="1">
    <location>
        <begin position="51"/>
        <end position="213"/>
    </location>
</feature>
<comment type="caution">
    <text evidence="2">The sequence shown here is derived from an EMBL/GenBank/DDBJ whole genome shotgun (WGS) entry which is preliminary data.</text>
</comment>
<evidence type="ECO:0000313" key="3">
    <source>
        <dbReference type="Proteomes" id="UP000603904"/>
    </source>
</evidence>
<reference evidence="2 3" key="1">
    <citation type="submission" date="2021-01" db="EMBL/GenBank/DDBJ databases">
        <title>Whole genome shotgun sequence of Microbispora corallina NBRC 16416.</title>
        <authorList>
            <person name="Komaki H."/>
            <person name="Tamura T."/>
        </authorList>
    </citation>
    <scope>NUCLEOTIDE SEQUENCE [LARGE SCALE GENOMIC DNA]</scope>
    <source>
        <strain evidence="2 3">NBRC 16416</strain>
    </source>
</reference>
<dbReference type="Pfam" id="PF13302">
    <property type="entry name" value="Acetyltransf_3"/>
    <property type="match status" value="1"/>
</dbReference>
<evidence type="ECO:0000313" key="2">
    <source>
        <dbReference type="EMBL" id="GIH40030.1"/>
    </source>
</evidence>
<dbReference type="EMBL" id="BOOC01000011">
    <property type="protein sequence ID" value="GIH40030.1"/>
    <property type="molecule type" value="Genomic_DNA"/>
</dbReference>
<dbReference type="InterPro" id="IPR016181">
    <property type="entry name" value="Acyl_CoA_acyltransferase"/>
</dbReference>
<dbReference type="PANTHER" id="PTHR43610">
    <property type="entry name" value="BLL6696 PROTEIN"/>
    <property type="match status" value="1"/>
</dbReference>
<proteinExistence type="predicted"/>